<dbReference type="SUPFAM" id="SSF57850">
    <property type="entry name" value="RING/U-box"/>
    <property type="match status" value="1"/>
</dbReference>
<dbReference type="PROSITE" id="PS50089">
    <property type="entry name" value="ZF_RING_2"/>
    <property type="match status" value="1"/>
</dbReference>
<dbReference type="InterPro" id="IPR001841">
    <property type="entry name" value="Znf_RING"/>
</dbReference>
<evidence type="ECO:0000313" key="5">
    <source>
        <dbReference type="EnsemblMetazoa" id="CLYHEMP008660.1"/>
    </source>
</evidence>
<dbReference type="Pfam" id="PF18891">
    <property type="entry name" value="FANCL_d3"/>
    <property type="match status" value="1"/>
</dbReference>
<keyword evidence="6" id="KW-1185">Reference proteome</keyword>
<dbReference type="OrthoDB" id="10263265at2759"/>
<name>A0A7M5VA06_9CNID</name>
<dbReference type="InterPro" id="IPR043003">
    <property type="entry name" value="FANCL_d3_sf"/>
</dbReference>
<dbReference type="RefSeq" id="XP_066914205.1">
    <property type="nucleotide sequence ID" value="XM_067058104.1"/>
</dbReference>
<dbReference type="AlphaFoldDB" id="A0A7M5VA06"/>
<dbReference type="GO" id="GO:0036297">
    <property type="term" value="P:interstrand cross-link repair"/>
    <property type="evidence" value="ECO:0007669"/>
    <property type="project" value="InterPro"/>
</dbReference>
<evidence type="ECO:0000256" key="1">
    <source>
        <dbReference type="ARBA" id="ARBA00022771"/>
    </source>
</evidence>
<dbReference type="Gene3D" id="3.30.40.10">
    <property type="entry name" value="Zinc/RING finger domain, C3HC4 (zinc finger)"/>
    <property type="match status" value="1"/>
</dbReference>
<dbReference type="CDD" id="cd16490">
    <property type="entry name" value="RING-CH-C4HC3_FANCL"/>
    <property type="match status" value="1"/>
</dbReference>
<dbReference type="InterPro" id="IPR026848">
    <property type="entry name" value="Fancl"/>
</dbReference>
<dbReference type="Proteomes" id="UP000594262">
    <property type="component" value="Unplaced"/>
</dbReference>
<dbReference type="Pfam" id="PF18890">
    <property type="entry name" value="FANCL_d2"/>
    <property type="match status" value="1"/>
</dbReference>
<evidence type="ECO:0000256" key="2">
    <source>
        <dbReference type="ARBA" id="ARBA00022833"/>
    </source>
</evidence>
<protein>
    <recommendedName>
        <fullName evidence="4">RING-type domain-containing protein</fullName>
    </recommendedName>
</protein>
<dbReference type="InterPro" id="IPR019162">
    <property type="entry name" value="FancL_WD-rpt_cont_dom"/>
</dbReference>
<dbReference type="GO" id="GO:0006513">
    <property type="term" value="P:protein monoubiquitination"/>
    <property type="evidence" value="ECO:0007669"/>
    <property type="project" value="TreeGrafter"/>
</dbReference>
<dbReference type="InterPro" id="IPR013083">
    <property type="entry name" value="Znf_RING/FYVE/PHD"/>
</dbReference>
<sequence length="368" mass="42625">MSCQNPFDTSIILIPQDEDGICFCGYIIIANKDEFRVNIHLKEKGSLKDARLDCSWDVSQTLKGYEEAIQKKLNQSSSIHEFLTELKALVENITSFSSLNDRPDDIGSHQLTEIFQEIEQIGWDKLVFTDNNFGTLKFVHCDKESREHILVLERQGAFSDFVASTNLPVNLQQKKNEKILVKYNKFVKIVDKCQLFWNVLKDLDEECWILEPEVPSYDCQYRRIALGKNASLRIDVNPLQPSTFPECRFLGPSTVIDPLKQNLNKHMHLWDDQKGLLDNLRTVLDIEFPSKTTVEINELRVECGICYAYQLEDEIPDKSCEDTRCAQTFHSSCLLEWMRCLPSFRQSFNVVFGQCPYCEKKLTIKLKK</sequence>
<organism evidence="5 6">
    <name type="scientific">Clytia hemisphaerica</name>
    <dbReference type="NCBI Taxonomy" id="252671"/>
    <lineage>
        <taxon>Eukaryota</taxon>
        <taxon>Metazoa</taxon>
        <taxon>Cnidaria</taxon>
        <taxon>Hydrozoa</taxon>
        <taxon>Hydroidolina</taxon>
        <taxon>Leptothecata</taxon>
        <taxon>Obeliida</taxon>
        <taxon>Clytiidae</taxon>
        <taxon>Clytia</taxon>
    </lineage>
</organism>
<keyword evidence="2" id="KW-0862">Zinc</keyword>
<dbReference type="GO" id="GO:0008270">
    <property type="term" value="F:zinc ion binding"/>
    <property type="evidence" value="ECO:0007669"/>
    <property type="project" value="UniProtKB-KW"/>
</dbReference>
<dbReference type="GO" id="GO:0043240">
    <property type="term" value="C:Fanconi anaemia nuclear complex"/>
    <property type="evidence" value="ECO:0007669"/>
    <property type="project" value="InterPro"/>
</dbReference>
<evidence type="ECO:0000313" key="6">
    <source>
        <dbReference type="Proteomes" id="UP000594262"/>
    </source>
</evidence>
<proteinExistence type="predicted"/>
<dbReference type="EnsemblMetazoa" id="CLYHEMT008660.1">
    <property type="protein sequence ID" value="CLYHEMP008660.1"/>
    <property type="gene ID" value="CLYHEMG008660"/>
</dbReference>
<dbReference type="CDD" id="cd23786">
    <property type="entry name" value="ELF_FANCL"/>
    <property type="match status" value="1"/>
</dbReference>
<feature type="domain" description="RING-type" evidence="4">
    <location>
        <begin position="303"/>
        <end position="359"/>
    </location>
</feature>
<dbReference type="PANTHER" id="PTHR13206">
    <property type="entry name" value="UBIQUITIN LIGASE PROTEIN PHF9 FANCONI ANEMIA GROUP L PROTEIN"/>
    <property type="match status" value="1"/>
</dbReference>
<dbReference type="InterPro" id="IPR043898">
    <property type="entry name" value="FANCL_d2"/>
</dbReference>
<dbReference type="Pfam" id="PF11793">
    <property type="entry name" value="FANCL_C"/>
    <property type="match status" value="1"/>
</dbReference>
<evidence type="ECO:0000259" key="4">
    <source>
        <dbReference type="PROSITE" id="PS50089"/>
    </source>
</evidence>
<dbReference type="GeneID" id="136801458"/>
<keyword evidence="1 3" id="KW-0479">Metal-binding</keyword>
<accession>A0A7M5VA06</accession>
<dbReference type="Gene3D" id="3.10.110.20">
    <property type="entry name" value="RWD domain-like"/>
    <property type="match status" value="1"/>
</dbReference>
<dbReference type="CDD" id="cd23832">
    <property type="entry name" value="DRWD-C_FANCL"/>
    <property type="match status" value="1"/>
</dbReference>
<dbReference type="GO" id="GO:0061630">
    <property type="term" value="F:ubiquitin protein ligase activity"/>
    <property type="evidence" value="ECO:0007669"/>
    <property type="project" value="TreeGrafter"/>
</dbReference>
<dbReference type="InterPro" id="IPR026850">
    <property type="entry name" value="FANCL_C"/>
</dbReference>
<dbReference type="InterPro" id="IPR044037">
    <property type="entry name" value="FANCL_d3"/>
</dbReference>
<dbReference type="Pfam" id="PF09765">
    <property type="entry name" value="FANCL_d1"/>
    <property type="match status" value="1"/>
</dbReference>
<keyword evidence="1 3" id="KW-0863">Zinc-finger</keyword>
<evidence type="ECO:0000256" key="3">
    <source>
        <dbReference type="PROSITE-ProRule" id="PRU00175"/>
    </source>
</evidence>
<reference evidence="5" key="1">
    <citation type="submission" date="2021-01" db="UniProtKB">
        <authorList>
            <consortium name="EnsemblMetazoa"/>
        </authorList>
    </citation>
    <scope>IDENTIFICATION</scope>
</reference>
<dbReference type="PANTHER" id="PTHR13206:SF0">
    <property type="entry name" value="E3 UBIQUITIN-PROTEIN LIGASE FANCL"/>
    <property type="match status" value="1"/>
</dbReference>
<dbReference type="SMART" id="SM01197">
    <property type="entry name" value="FANCL_C"/>
    <property type="match status" value="1"/>
</dbReference>